<name>A0A3G4ZTS4_9VIRU</name>
<reference evidence="1" key="1">
    <citation type="submission" date="2018-10" db="EMBL/GenBank/DDBJ databases">
        <title>Hidden diversity of soil giant viruses.</title>
        <authorList>
            <person name="Schulz F."/>
            <person name="Alteio L."/>
            <person name="Goudeau D."/>
            <person name="Ryan E.M."/>
            <person name="Malmstrom R.R."/>
            <person name="Blanchard J."/>
            <person name="Woyke T."/>
        </authorList>
    </citation>
    <scope>NUCLEOTIDE SEQUENCE</scope>
    <source>
        <strain evidence="1">EDV1</strain>
    </source>
</reference>
<evidence type="ECO:0000313" key="1">
    <source>
        <dbReference type="EMBL" id="AYV78297.1"/>
    </source>
</evidence>
<organism evidence="1">
    <name type="scientific">Edafosvirus sp</name>
    <dbReference type="NCBI Taxonomy" id="2487765"/>
    <lineage>
        <taxon>Viruses</taxon>
        <taxon>Varidnaviria</taxon>
        <taxon>Bamfordvirae</taxon>
        <taxon>Nucleocytoviricota</taxon>
        <taxon>Megaviricetes</taxon>
        <taxon>Imitervirales</taxon>
        <taxon>Mimiviridae</taxon>
        <taxon>Klosneuvirinae</taxon>
    </lineage>
</organism>
<gene>
    <name evidence="1" type="ORF">Edafosvirus9_11</name>
</gene>
<sequence>MAATVESLFGWQKIASVAPTKVHSFDQFFKPIKNTKNKIVVCYDGSGSTLFNTTKSHDGNTFMTIYAEALKKLQEQLPADHEVICWSTLAFQLDGVELDTFKKVIELQSPFADAIKNMNSGTSPETILPLVKGKTVVIITDGEIGQEAINNIQLRIPTSEIGSVYLVIVPHIDSYKNLYDNSQMEATAKESIKLSIPQSFAGKLAAAVVWSYKKKQFELVPELTAPWSKYGSTLGELLSKQLPVVPNGEFLMERVGKYESFVLEQLVDWLLNNPLNETTIEKLISLNIKDSIKQQALATQKDRWNFCVQQMFNKILSVKVKENMVDEPIPKDATIFEIIKLTRVNETKKRKIEHKYKDAISKLCEKLLIDKTVGEMTNIAEARRAQTANNVLKFQNMKNDDKLDEIAPALIKGTCSICVQSDLNVFKTISIPAHLMQSFPLCKMEKEVKGKKNKVTKITLLDVDSLKSLLDVAKPALYCIDLCVDCAKISLEKAHLPDDPEYGVTNLVPQNIMYEDGRQIVTNRLLLMPFVQPDKIKNAVNPNEQQFSYSRQWLRGFIATAIGLGAADENTMKACLAFLSKLAVSKETAELIYATQTSILRGGQNDKYPETVGRLFKPNTKPLSAQTLTLITLVENVIELTEMPVLPECNKILLLCLLDRQVTPLINAKVNRDKVVELLTKTLNQIINKEPYPLVKKFGITPEMVTIIQTCDSIEAFQKANPDMYNKFMATYLQDVMHMDFHRVMTTEKRIGDVLKATNLDDAGVALDLNPEYLNKAITRSNMSSVNFLEMVPKFITALVNNTGDKMDVYKQFF</sequence>
<dbReference type="EMBL" id="MK072074">
    <property type="protein sequence ID" value="AYV78297.1"/>
    <property type="molecule type" value="Genomic_DNA"/>
</dbReference>
<protein>
    <submittedName>
        <fullName evidence="1">Uncharacterized protein</fullName>
    </submittedName>
</protein>
<accession>A0A3G4ZTS4</accession>
<proteinExistence type="predicted"/>